<dbReference type="AlphaFoldDB" id="A0A4P1RP78"/>
<feature type="transmembrane region" description="Helical" evidence="2">
    <location>
        <begin position="20"/>
        <end position="45"/>
    </location>
</feature>
<accession>A0A4P1RP78</accession>
<dbReference type="PANTHER" id="PTHR36801">
    <property type="entry name" value="OS06G0150200 PROTEIN"/>
    <property type="match status" value="1"/>
</dbReference>
<dbReference type="Gramene" id="OIW14942">
    <property type="protein sequence ID" value="OIW14942"/>
    <property type="gene ID" value="TanjilG_30661"/>
</dbReference>
<reference evidence="3 4" key="1">
    <citation type="journal article" date="2017" name="Plant Biotechnol. J.">
        <title>A comprehensive draft genome sequence for lupin (Lupinus angustifolius), an emerging health food: insights into plant-microbe interactions and legume evolution.</title>
        <authorList>
            <person name="Hane J.K."/>
            <person name="Ming Y."/>
            <person name="Kamphuis L.G."/>
            <person name="Nelson M.N."/>
            <person name="Garg G."/>
            <person name="Atkins C.A."/>
            <person name="Bayer P.E."/>
            <person name="Bravo A."/>
            <person name="Bringans S."/>
            <person name="Cannon S."/>
            <person name="Edwards D."/>
            <person name="Foley R."/>
            <person name="Gao L.L."/>
            <person name="Harrison M.J."/>
            <person name="Huang W."/>
            <person name="Hurgobin B."/>
            <person name="Li S."/>
            <person name="Liu C.W."/>
            <person name="McGrath A."/>
            <person name="Morahan G."/>
            <person name="Murray J."/>
            <person name="Weller J."/>
            <person name="Jian J."/>
            <person name="Singh K.B."/>
        </authorList>
    </citation>
    <scope>NUCLEOTIDE SEQUENCE [LARGE SCALE GENOMIC DNA]</scope>
    <source>
        <strain evidence="4">cv. Tanjil</strain>
        <tissue evidence="3">Whole plant</tissue>
    </source>
</reference>
<evidence type="ECO:0000256" key="2">
    <source>
        <dbReference type="SAM" id="Phobius"/>
    </source>
</evidence>
<keyword evidence="2" id="KW-0812">Transmembrane</keyword>
<keyword evidence="2" id="KW-1133">Transmembrane helix</keyword>
<keyword evidence="4" id="KW-1185">Reference proteome</keyword>
<evidence type="ECO:0000313" key="4">
    <source>
        <dbReference type="Proteomes" id="UP000188354"/>
    </source>
</evidence>
<organism evidence="3 4">
    <name type="scientific">Lupinus angustifolius</name>
    <name type="common">Narrow-leaved blue lupine</name>
    <dbReference type="NCBI Taxonomy" id="3871"/>
    <lineage>
        <taxon>Eukaryota</taxon>
        <taxon>Viridiplantae</taxon>
        <taxon>Streptophyta</taxon>
        <taxon>Embryophyta</taxon>
        <taxon>Tracheophyta</taxon>
        <taxon>Spermatophyta</taxon>
        <taxon>Magnoliopsida</taxon>
        <taxon>eudicotyledons</taxon>
        <taxon>Gunneridae</taxon>
        <taxon>Pentapetalae</taxon>
        <taxon>rosids</taxon>
        <taxon>fabids</taxon>
        <taxon>Fabales</taxon>
        <taxon>Fabaceae</taxon>
        <taxon>Papilionoideae</taxon>
        <taxon>50 kb inversion clade</taxon>
        <taxon>genistoids sensu lato</taxon>
        <taxon>core genistoids</taxon>
        <taxon>Genisteae</taxon>
        <taxon>Lupinus</taxon>
    </lineage>
</organism>
<evidence type="ECO:0000256" key="1">
    <source>
        <dbReference type="SAM" id="MobiDB-lite"/>
    </source>
</evidence>
<feature type="region of interest" description="Disordered" evidence="1">
    <location>
        <begin position="96"/>
        <end position="128"/>
    </location>
</feature>
<dbReference type="Proteomes" id="UP000188354">
    <property type="component" value="Chromosome LG03"/>
</dbReference>
<evidence type="ECO:0008006" key="5">
    <source>
        <dbReference type="Google" id="ProtNLM"/>
    </source>
</evidence>
<protein>
    <recommendedName>
        <fullName evidence="5">Transmembrane protein</fullName>
    </recommendedName>
</protein>
<feature type="region of interest" description="Disordered" evidence="1">
    <location>
        <begin position="47"/>
        <end position="77"/>
    </location>
</feature>
<proteinExistence type="predicted"/>
<dbReference type="EMBL" id="CM007363">
    <property type="protein sequence ID" value="OIW14942.1"/>
    <property type="molecule type" value="Genomic_DNA"/>
</dbReference>
<sequence length="233" mass="26118">MLDMGRRFPHDNISLTHPIFYLSFIAVGLAATIAIVTALCGVRFWKKSPSPTQSSSDPIELEKDLDSSSPPSNMVASDHVENHENMRETIENNDTQTKELPLPPSMQQPHDLFRSSSMMKRATSERRTSFSLSIKMPRSFSVAKMKDLMEDKGNTIKGKLKTEDSVWMKTIILGEKCVPDEEDPVIYEGRGKKISAYHPKNSSSISVSRQCSFIDPDAISVPKSQSQEEKNPQ</sequence>
<gene>
    <name evidence="3" type="ORF">TanjilG_30661</name>
</gene>
<name>A0A4P1RP78_LUPAN</name>
<evidence type="ECO:0000313" key="3">
    <source>
        <dbReference type="EMBL" id="OIW14942.1"/>
    </source>
</evidence>
<keyword evidence="2" id="KW-0472">Membrane</keyword>
<dbReference type="PANTHER" id="PTHR36801:SF3">
    <property type="entry name" value="OS06G0150300 PROTEIN"/>
    <property type="match status" value="1"/>
</dbReference>